<sequence>MYGEQPGYPTIEDRDYELNGERTYSRSIRLGTYYNDLGRFIDGKDLLQRARGLSSFMLSCVKELKLQIAPKSMFTLAMFAEVLDLFPDLKVMNYDSAARLPDLNEVSHYGTLGDTTTSLSPSSRRPRKSLSTLRLHCDMNALKFDRRRPPKSASSRPEPDYMVCSVPMLFQFLSLFQEIDTLDLVYISLGEDTSSPDPKLIAQLPRIHTLIKEYETGTLGHDATSLICRHLNPTLPISVQDTTPTLNFITQNPRCTYPNITRLSGSFNDLTPNFRISAEQFPALESIELQTRILFRNQFDAIDLQTADPIKAFAHSLCDDPPTSLRHVALTINLGHSFQHFIYKRISLDDVVITRLKLGLDWDVLHSLFDAKKLTWQTRSITFVVGWRVAFFKRLLVPGSSWVEARQEVVVSAEQFSEALRKEIPFLGSSSLSLEVTYVPFPDYDE</sequence>
<proteinExistence type="predicted"/>
<accession>A0ACB8U4X5</accession>
<protein>
    <submittedName>
        <fullName evidence="1">Uncharacterized protein</fullName>
    </submittedName>
</protein>
<organism evidence="1 2">
    <name type="scientific">Irpex rosettiformis</name>
    <dbReference type="NCBI Taxonomy" id="378272"/>
    <lineage>
        <taxon>Eukaryota</taxon>
        <taxon>Fungi</taxon>
        <taxon>Dikarya</taxon>
        <taxon>Basidiomycota</taxon>
        <taxon>Agaricomycotina</taxon>
        <taxon>Agaricomycetes</taxon>
        <taxon>Polyporales</taxon>
        <taxon>Irpicaceae</taxon>
        <taxon>Irpex</taxon>
    </lineage>
</organism>
<gene>
    <name evidence="1" type="ORF">BDY19DRAFT_906178</name>
</gene>
<evidence type="ECO:0000313" key="2">
    <source>
        <dbReference type="Proteomes" id="UP001055072"/>
    </source>
</evidence>
<dbReference type="Proteomes" id="UP001055072">
    <property type="component" value="Unassembled WGS sequence"/>
</dbReference>
<comment type="caution">
    <text evidence="1">The sequence shown here is derived from an EMBL/GenBank/DDBJ whole genome shotgun (WGS) entry which is preliminary data.</text>
</comment>
<evidence type="ECO:0000313" key="1">
    <source>
        <dbReference type="EMBL" id="KAI0089284.1"/>
    </source>
</evidence>
<name>A0ACB8U4X5_9APHY</name>
<keyword evidence="2" id="KW-1185">Reference proteome</keyword>
<reference evidence="1" key="1">
    <citation type="journal article" date="2021" name="Environ. Microbiol.">
        <title>Gene family expansions and transcriptome signatures uncover fungal adaptations to wood decay.</title>
        <authorList>
            <person name="Hage H."/>
            <person name="Miyauchi S."/>
            <person name="Viragh M."/>
            <person name="Drula E."/>
            <person name="Min B."/>
            <person name="Chaduli D."/>
            <person name="Navarro D."/>
            <person name="Favel A."/>
            <person name="Norest M."/>
            <person name="Lesage-Meessen L."/>
            <person name="Balint B."/>
            <person name="Merenyi Z."/>
            <person name="de Eugenio L."/>
            <person name="Morin E."/>
            <person name="Martinez A.T."/>
            <person name="Baldrian P."/>
            <person name="Stursova M."/>
            <person name="Martinez M.J."/>
            <person name="Novotny C."/>
            <person name="Magnuson J.K."/>
            <person name="Spatafora J.W."/>
            <person name="Maurice S."/>
            <person name="Pangilinan J."/>
            <person name="Andreopoulos W."/>
            <person name="LaButti K."/>
            <person name="Hundley H."/>
            <person name="Na H."/>
            <person name="Kuo A."/>
            <person name="Barry K."/>
            <person name="Lipzen A."/>
            <person name="Henrissat B."/>
            <person name="Riley R."/>
            <person name="Ahrendt S."/>
            <person name="Nagy L.G."/>
            <person name="Grigoriev I.V."/>
            <person name="Martin F."/>
            <person name="Rosso M.N."/>
        </authorList>
    </citation>
    <scope>NUCLEOTIDE SEQUENCE</scope>
    <source>
        <strain evidence="1">CBS 384.51</strain>
    </source>
</reference>
<dbReference type="EMBL" id="MU274911">
    <property type="protein sequence ID" value="KAI0089284.1"/>
    <property type="molecule type" value="Genomic_DNA"/>
</dbReference>